<keyword evidence="1" id="KW-0472">Membrane</keyword>
<evidence type="ECO:0000313" key="2">
    <source>
        <dbReference type="EMBL" id="MFB9760028.1"/>
    </source>
</evidence>
<dbReference type="EMBL" id="JBHMAF010000108">
    <property type="protein sequence ID" value="MFB9760028.1"/>
    <property type="molecule type" value="Genomic_DNA"/>
</dbReference>
<feature type="transmembrane region" description="Helical" evidence="1">
    <location>
        <begin position="7"/>
        <end position="32"/>
    </location>
</feature>
<keyword evidence="1" id="KW-1133">Transmembrane helix</keyword>
<comment type="caution">
    <text evidence="2">The sequence shown here is derived from an EMBL/GenBank/DDBJ whole genome shotgun (WGS) entry which is preliminary data.</text>
</comment>
<keyword evidence="3" id="KW-1185">Reference proteome</keyword>
<dbReference type="InterPro" id="IPR021338">
    <property type="entry name" value="DUF2953"/>
</dbReference>
<dbReference type="RefSeq" id="WP_379950362.1">
    <property type="nucleotide sequence ID" value="NZ_JBHMAF010000108.1"/>
</dbReference>
<gene>
    <name evidence="2" type="ORF">ACFFMS_16800</name>
</gene>
<keyword evidence="1" id="KW-0812">Transmembrane</keyword>
<organism evidence="2 3">
    <name type="scientific">Ectobacillus funiculus</name>
    <dbReference type="NCBI Taxonomy" id="137993"/>
    <lineage>
        <taxon>Bacteria</taxon>
        <taxon>Bacillati</taxon>
        <taxon>Bacillota</taxon>
        <taxon>Bacilli</taxon>
        <taxon>Bacillales</taxon>
        <taxon>Bacillaceae</taxon>
        <taxon>Ectobacillus</taxon>
    </lineage>
</organism>
<sequence length="208" mass="23523">MTWYTIVPAILILLCLVIFITKISIKAIILYTPLERQVVLRVRVWFIPFTIDVLKLLQKRKEKQNKEPKQEEASEDSISEWLERMPNLIKSAGDIHTILKGFLQKIKVKKFSWSSHIGTGDAAATGILAGQVWSVKGIAIGLISHYMRVVGQPQLEVHPVFQGTAAATRLECAVSFRSGPVIFTAIKLLRYIKKHRSVLIGQTEQLHQ</sequence>
<evidence type="ECO:0000313" key="3">
    <source>
        <dbReference type="Proteomes" id="UP001589609"/>
    </source>
</evidence>
<protein>
    <submittedName>
        <fullName evidence="2">DUF2953 domain-containing protein</fullName>
    </submittedName>
</protein>
<reference evidence="2 3" key="1">
    <citation type="submission" date="2024-09" db="EMBL/GenBank/DDBJ databases">
        <authorList>
            <person name="Sun Q."/>
            <person name="Mori K."/>
        </authorList>
    </citation>
    <scope>NUCLEOTIDE SEQUENCE [LARGE SCALE GENOMIC DNA]</scope>
    <source>
        <strain evidence="2 3">JCM 11201</strain>
    </source>
</reference>
<dbReference type="Proteomes" id="UP001589609">
    <property type="component" value="Unassembled WGS sequence"/>
</dbReference>
<name>A0ABV5WIJ6_9BACI</name>
<accession>A0ABV5WIJ6</accession>
<proteinExistence type="predicted"/>
<evidence type="ECO:0000256" key="1">
    <source>
        <dbReference type="SAM" id="Phobius"/>
    </source>
</evidence>
<dbReference type="Pfam" id="PF11167">
    <property type="entry name" value="DUF2953"/>
    <property type="match status" value="1"/>
</dbReference>